<sequence length="200" mass="22639">MLVIPVISELVNIGTIYKNGHEVAFPILPLSQVNIDNVDIHKCSEEDVMLEIDLKNPNGPLVPCEFLDERLVSKGSLFGGMEFKHEIGYCMKFGGSRYEEVERTNVSCRVLPCIECFGKRMFYREVPCIKYTGHYFLSSVLYSIFLGVLAVDRFYLGYSAIAVGKLMTLGGLGIWWLIDIFLLLSGRLMPADGSNWQPYY</sequence>
<reference evidence="11" key="1">
    <citation type="submission" date="2017-02" db="UniProtKB">
        <authorList>
            <consortium name="WormBaseParasite"/>
        </authorList>
    </citation>
    <scope>IDENTIFICATION</scope>
</reference>
<keyword evidence="4" id="KW-0732">Signal</keyword>
<name>A0A0N5AQ91_9BILA</name>
<evidence type="ECO:0000256" key="1">
    <source>
        <dbReference type="ARBA" id="ARBA00004141"/>
    </source>
</evidence>
<dbReference type="AlphaFoldDB" id="A0A0N5AQ91"/>
<dbReference type="PANTHER" id="PTHR21016:SF4">
    <property type="entry name" value="TM2 DOMAIN-CONTAINING PROTEIN 2"/>
    <property type="match status" value="1"/>
</dbReference>
<keyword evidence="5 8" id="KW-1133">Transmembrane helix</keyword>
<dbReference type="Pfam" id="PF05154">
    <property type="entry name" value="TM2"/>
    <property type="match status" value="1"/>
</dbReference>
<evidence type="ECO:0000313" key="11">
    <source>
        <dbReference type="WBParaSite" id="SMUV_0000684501-mRNA-1"/>
    </source>
</evidence>
<evidence type="ECO:0000256" key="3">
    <source>
        <dbReference type="ARBA" id="ARBA00022692"/>
    </source>
</evidence>
<feature type="domain" description="TM2" evidence="9">
    <location>
        <begin position="136"/>
        <end position="181"/>
    </location>
</feature>
<comment type="similarity">
    <text evidence="2">Belongs to the TM2 family.</text>
</comment>
<dbReference type="STRING" id="451379.A0A0N5AQ91"/>
<keyword evidence="6 8" id="KW-0472">Membrane</keyword>
<dbReference type="WBParaSite" id="SMUV_0000684501-mRNA-1">
    <property type="protein sequence ID" value="SMUV_0000684501-mRNA-1"/>
    <property type="gene ID" value="SMUV_0000684501"/>
</dbReference>
<keyword evidence="3 8" id="KW-0812">Transmembrane</keyword>
<dbReference type="InterPro" id="IPR007829">
    <property type="entry name" value="TM2"/>
</dbReference>
<keyword evidence="10" id="KW-1185">Reference proteome</keyword>
<evidence type="ECO:0000256" key="8">
    <source>
        <dbReference type="SAM" id="Phobius"/>
    </source>
</evidence>
<evidence type="ECO:0000256" key="6">
    <source>
        <dbReference type="ARBA" id="ARBA00023136"/>
    </source>
</evidence>
<evidence type="ECO:0000256" key="4">
    <source>
        <dbReference type="ARBA" id="ARBA00022729"/>
    </source>
</evidence>
<comment type="subcellular location">
    <subcellularLocation>
        <location evidence="1">Membrane</location>
        <topology evidence="1">Multi-pass membrane protein</topology>
    </subcellularLocation>
</comment>
<dbReference type="PANTHER" id="PTHR21016">
    <property type="entry name" value="BETA-AMYLOID BINDING PROTEIN-RELATED"/>
    <property type="match status" value="1"/>
</dbReference>
<accession>A0A0N5AQ91</accession>
<evidence type="ECO:0000256" key="2">
    <source>
        <dbReference type="ARBA" id="ARBA00008284"/>
    </source>
</evidence>
<evidence type="ECO:0000256" key="5">
    <source>
        <dbReference type="ARBA" id="ARBA00022989"/>
    </source>
</evidence>
<feature type="transmembrane region" description="Helical" evidence="8">
    <location>
        <begin position="155"/>
        <end position="178"/>
    </location>
</feature>
<protein>
    <submittedName>
        <fullName evidence="11">TM2 domain-containing protein</fullName>
    </submittedName>
</protein>
<organism evidence="10 11">
    <name type="scientific">Syphacia muris</name>
    <dbReference type="NCBI Taxonomy" id="451379"/>
    <lineage>
        <taxon>Eukaryota</taxon>
        <taxon>Metazoa</taxon>
        <taxon>Ecdysozoa</taxon>
        <taxon>Nematoda</taxon>
        <taxon>Chromadorea</taxon>
        <taxon>Rhabditida</taxon>
        <taxon>Spirurina</taxon>
        <taxon>Oxyuridomorpha</taxon>
        <taxon>Oxyuroidea</taxon>
        <taxon>Oxyuridae</taxon>
        <taxon>Syphacia</taxon>
    </lineage>
</organism>
<feature type="transmembrane region" description="Helical" evidence="8">
    <location>
        <begin position="128"/>
        <end position="149"/>
    </location>
</feature>
<dbReference type="InterPro" id="IPR050932">
    <property type="entry name" value="TM2D1-3-like"/>
</dbReference>
<dbReference type="Proteomes" id="UP000046393">
    <property type="component" value="Unplaced"/>
</dbReference>
<evidence type="ECO:0000313" key="10">
    <source>
        <dbReference type="Proteomes" id="UP000046393"/>
    </source>
</evidence>
<proteinExistence type="inferred from homology"/>
<dbReference type="GO" id="GO:0016020">
    <property type="term" value="C:membrane"/>
    <property type="evidence" value="ECO:0007669"/>
    <property type="project" value="UniProtKB-SubCell"/>
</dbReference>
<evidence type="ECO:0000256" key="7">
    <source>
        <dbReference type="ARBA" id="ARBA00023180"/>
    </source>
</evidence>
<evidence type="ECO:0000259" key="9">
    <source>
        <dbReference type="Pfam" id="PF05154"/>
    </source>
</evidence>
<keyword evidence="7" id="KW-0325">Glycoprotein</keyword>